<reference evidence="2" key="1">
    <citation type="journal article" date="2017" name="Ticks Tick Borne Dis.">
        <title>An insight into the sialome of Hyalomma excavatum.</title>
        <authorList>
            <person name="Ribeiro J.M."/>
            <person name="Slovak M."/>
            <person name="Francischetti I.M."/>
        </authorList>
    </citation>
    <scope>NUCLEOTIDE SEQUENCE</scope>
    <source>
        <strain evidence="2">Samish</strain>
        <tissue evidence="2">Salivary glands</tissue>
    </source>
</reference>
<feature type="chain" id="PRO_5007283887" description="Salivary lipocalin" evidence="1">
    <location>
        <begin position="19"/>
        <end position="183"/>
    </location>
</feature>
<evidence type="ECO:0008006" key="3">
    <source>
        <dbReference type="Google" id="ProtNLM"/>
    </source>
</evidence>
<dbReference type="InterPro" id="IPR012674">
    <property type="entry name" value="Calycin"/>
</dbReference>
<protein>
    <recommendedName>
        <fullName evidence="3">Salivary lipocalin</fullName>
    </recommendedName>
</protein>
<dbReference type="EMBL" id="GEFH01000588">
    <property type="protein sequence ID" value="JAP67993.1"/>
    <property type="molecule type" value="mRNA"/>
</dbReference>
<keyword evidence="1" id="KW-0732">Signal</keyword>
<dbReference type="Gene3D" id="2.40.128.20">
    <property type="match status" value="1"/>
</dbReference>
<organism evidence="2">
    <name type="scientific">Hyalomma excavatum</name>
    <dbReference type="NCBI Taxonomy" id="257692"/>
    <lineage>
        <taxon>Eukaryota</taxon>
        <taxon>Metazoa</taxon>
        <taxon>Ecdysozoa</taxon>
        <taxon>Arthropoda</taxon>
        <taxon>Chelicerata</taxon>
        <taxon>Arachnida</taxon>
        <taxon>Acari</taxon>
        <taxon>Parasitiformes</taxon>
        <taxon>Ixodida</taxon>
        <taxon>Ixodoidea</taxon>
        <taxon>Ixodidae</taxon>
        <taxon>Hyalomminae</taxon>
        <taxon>Hyalomma</taxon>
    </lineage>
</organism>
<proteinExistence type="evidence at transcript level"/>
<feature type="non-terminal residue" evidence="2">
    <location>
        <position position="1"/>
    </location>
</feature>
<feature type="signal peptide" evidence="1">
    <location>
        <begin position="1"/>
        <end position="18"/>
    </location>
</feature>
<accession>A0A131XLG3</accession>
<dbReference type="AlphaFoldDB" id="A0A131XLG3"/>
<evidence type="ECO:0000256" key="1">
    <source>
        <dbReference type="SAM" id="SignalP"/>
    </source>
</evidence>
<sequence length="183" mass="20760">IGFAFFLLGCVCPDYGWSANMPTFEDLYKFLNTDQTIWTVIITADDTTPNTDERCISEIKTSLTETTYGYNECYTEDYITKTCKPLQASLGNGTGKGPTVDGTKQQGGLSNHLYTAVSYHENDKCMVYTYQNNGKTECEMRVQNDRVNMTGGSTSTECELEFDKQCPNRRKYKLYYDDCQNAK</sequence>
<evidence type="ECO:0000313" key="2">
    <source>
        <dbReference type="EMBL" id="JAP67993.1"/>
    </source>
</evidence>
<name>A0A131XLG3_9ACAR</name>